<evidence type="ECO:0000313" key="6">
    <source>
        <dbReference type="Proteomes" id="UP000593567"/>
    </source>
</evidence>
<accession>A0A7J7JN45</accession>
<dbReference type="Gene3D" id="1.20.1560.10">
    <property type="entry name" value="ABC transporter type 1, transmembrane domain"/>
    <property type="match status" value="1"/>
</dbReference>
<evidence type="ECO:0000256" key="4">
    <source>
        <dbReference type="SAM" id="Phobius"/>
    </source>
</evidence>
<feature type="transmembrane region" description="Helical" evidence="4">
    <location>
        <begin position="42"/>
        <end position="61"/>
    </location>
</feature>
<evidence type="ECO:0000256" key="2">
    <source>
        <dbReference type="ARBA" id="ARBA00022989"/>
    </source>
</evidence>
<keyword evidence="3 4" id="KW-0472">Membrane</keyword>
<evidence type="ECO:0000313" key="5">
    <source>
        <dbReference type="EMBL" id="KAF6027749.1"/>
    </source>
</evidence>
<dbReference type="GO" id="GO:0016020">
    <property type="term" value="C:membrane"/>
    <property type="evidence" value="ECO:0007669"/>
    <property type="project" value="InterPro"/>
</dbReference>
<protein>
    <submittedName>
        <fullName evidence="5">Uncharacterized protein</fullName>
    </submittedName>
</protein>
<sequence length="151" mass="16940">MKVNGKHAVWRIENLWKDEVARVGARKASVVSTLFKMIRDRFLIAMTLCILFNTLSIVRSVTIRARGGLLSLSCQKILHRQNSNISVGELVTLCANDGQRVYDALRMSVHIFGGLPPIIGAVYSVYLLGPWGLFGYVIFFGFFPIQVCYNT</sequence>
<organism evidence="5 6">
    <name type="scientific">Bugula neritina</name>
    <name type="common">Brown bryozoan</name>
    <name type="synonym">Sertularia neritina</name>
    <dbReference type="NCBI Taxonomy" id="10212"/>
    <lineage>
        <taxon>Eukaryota</taxon>
        <taxon>Metazoa</taxon>
        <taxon>Spiralia</taxon>
        <taxon>Lophotrochozoa</taxon>
        <taxon>Bryozoa</taxon>
        <taxon>Gymnolaemata</taxon>
        <taxon>Cheilostomatida</taxon>
        <taxon>Flustrina</taxon>
        <taxon>Buguloidea</taxon>
        <taxon>Bugulidae</taxon>
        <taxon>Bugula</taxon>
    </lineage>
</organism>
<dbReference type="AlphaFoldDB" id="A0A7J7JN45"/>
<evidence type="ECO:0000256" key="3">
    <source>
        <dbReference type="ARBA" id="ARBA00023136"/>
    </source>
</evidence>
<dbReference type="Proteomes" id="UP000593567">
    <property type="component" value="Unassembled WGS sequence"/>
</dbReference>
<dbReference type="GO" id="GO:0005524">
    <property type="term" value="F:ATP binding"/>
    <property type="evidence" value="ECO:0007669"/>
    <property type="project" value="InterPro"/>
</dbReference>
<dbReference type="EMBL" id="VXIV02002033">
    <property type="protein sequence ID" value="KAF6027749.1"/>
    <property type="molecule type" value="Genomic_DNA"/>
</dbReference>
<dbReference type="OrthoDB" id="6500128at2759"/>
<comment type="caution">
    <text evidence="5">The sequence shown here is derived from an EMBL/GenBank/DDBJ whole genome shotgun (WGS) entry which is preliminary data.</text>
</comment>
<keyword evidence="6" id="KW-1185">Reference proteome</keyword>
<dbReference type="InterPro" id="IPR036640">
    <property type="entry name" value="ABC1_TM_sf"/>
</dbReference>
<evidence type="ECO:0000256" key="1">
    <source>
        <dbReference type="ARBA" id="ARBA00022692"/>
    </source>
</evidence>
<proteinExistence type="predicted"/>
<keyword evidence="1 4" id="KW-0812">Transmembrane</keyword>
<keyword evidence="2 4" id="KW-1133">Transmembrane helix</keyword>
<reference evidence="5" key="1">
    <citation type="submission" date="2020-06" db="EMBL/GenBank/DDBJ databases">
        <title>Draft genome of Bugula neritina, a colonial animal packing powerful symbionts and potential medicines.</title>
        <authorList>
            <person name="Rayko M."/>
        </authorList>
    </citation>
    <scope>NUCLEOTIDE SEQUENCE [LARGE SCALE GENOMIC DNA]</scope>
    <source>
        <strain evidence="5">Kwan_BN1</strain>
    </source>
</reference>
<name>A0A7J7JN45_BUGNE</name>
<gene>
    <name evidence="5" type="ORF">EB796_013938</name>
</gene>